<comment type="caution">
    <text evidence="1">The sequence shown here is derived from an EMBL/GenBank/DDBJ whole genome shotgun (WGS) entry which is preliminary data.</text>
</comment>
<dbReference type="EMBL" id="JAFBED010000001">
    <property type="protein sequence ID" value="MBM7618491.1"/>
    <property type="molecule type" value="Genomic_DNA"/>
</dbReference>
<dbReference type="RefSeq" id="WP_239582652.1">
    <property type="nucleotide sequence ID" value="NZ_JAFBED010000001.1"/>
</dbReference>
<protein>
    <recommendedName>
        <fullName evidence="3">C1q domain-containing protein</fullName>
    </recommendedName>
</protein>
<gene>
    <name evidence="1" type="ORF">JOC95_000333</name>
</gene>
<dbReference type="Proteomes" id="UP000737402">
    <property type="component" value="Unassembled WGS sequence"/>
</dbReference>
<dbReference type="Gene3D" id="2.60.120.40">
    <property type="match status" value="1"/>
</dbReference>
<evidence type="ECO:0000313" key="1">
    <source>
        <dbReference type="EMBL" id="MBM7618491.1"/>
    </source>
</evidence>
<organism evidence="1 2">
    <name type="scientific">Sutcliffiella tianshenii</name>
    <dbReference type="NCBI Taxonomy" id="1463404"/>
    <lineage>
        <taxon>Bacteria</taxon>
        <taxon>Bacillati</taxon>
        <taxon>Bacillota</taxon>
        <taxon>Bacilli</taxon>
        <taxon>Bacillales</taxon>
        <taxon>Bacillaceae</taxon>
        <taxon>Sutcliffiella</taxon>
    </lineage>
</organism>
<dbReference type="SUPFAM" id="SSF49842">
    <property type="entry name" value="TNF-like"/>
    <property type="match status" value="1"/>
</dbReference>
<evidence type="ECO:0000313" key="2">
    <source>
        <dbReference type="Proteomes" id="UP000737402"/>
    </source>
</evidence>
<sequence>MDAFNKVLFQTEQFDIGNIYNAGTSTFVPLKAGVYLVAGTVTLLPDSTTTEYRVRVEIHVNGVSVAADNDYWGEIDQAGVLFVNAINGLHHPPASTRQPCRSIYYEYHSRSHINQHSILLYTV</sequence>
<proteinExistence type="predicted"/>
<keyword evidence="2" id="KW-1185">Reference proteome</keyword>
<name>A0ABS2NV04_9BACI</name>
<dbReference type="InterPro" id="IPR008983">
    <property type="entry name" value="Tumour_necrosis_fac-like_dom"/>
</dbReference>
<reference evidence="1 2" key="1">
    <citation type="submission" date="2021-01" db="EMBL/GenBank/DDBJ databases">
        <title>Genomic Encyclopedia of Type Strains, Phase IV (KMG-IV): sequencing the most valuable type-strain genomes for metagenomic binning, comparative biology and taxonomic classification.</title>
        <authorList>
            <person name="Goeker M."/>
        </authorList>
    </citation>
    <scope>NUCLEOTIDE SEQUENCE [LARGE SCALE GENOMIC DNA]</scope>
    <source>
        <strain evidence="1 2">DSM 25879</strain>
    </source>
</reference>
<accession>A0ABS2NV04</accession>
<evidence type="ECO:0008006" key="3">
    <source>
        <dbReference type="Google" id="ProtNLM"/>
    </source>
</evidence>